<name>A0A831L9F4_9BACT</name>
<feature type="transmembrane region" description="Helical" evidence="6">
    <location>
        <begin position="385"/>
        <end position="403"/>
    </location>
</feature>
<dbReference type="Pfam" id="PF13440">
    <property type="entry name" value="Polysacc_synt_3"/>
    <property type="match status" value="1"/>
</dbReference>
<evidence type="ECO:0008006" key="8">
    <source>
        <dbReference type="Google" id="ProtNLM"/>
    </source>
</evidence>
<dbReference type="PANTHER" id="PTHR30250:SF11">
    <property type="entry name" value="O-ANTIGEN TRANSPORTER-RELATED"/>
    <property type="match status" value="1"/>
</dbReference>
<feature type="transmembrane region" description="Helical" evidence="6">
    <location>
        <begin position="155"/>
        <end position="176"/>
    </location>
</feature>
<feature type="transmembrane region" description="Helical" evidence="6">
    <location>
        <begin position="55"/>
        <end position="75"/>
    </location>
</feature>
<feature type="transmembrane region" description="Helical" evidence="6">
    <location>
        <begin position="29"/>
        <end position="49"/>
    </location>
</feature>
<accession>A0A831L9F4</accession>
<evidence type="ECO:0000256" key="2">
    <source>
        <dbReference type="ARBA" id="ARBA00022475"/>
    </source>
</evidence>
<feature type="transmembrane region" description="Helical" evidence="6">
    <location>
        <begin position="129"/>
        <end position="148"/>
    </location>
</feature>
<evidence type="ECO:0000256" key="6">
    <source>
        <dbReference type="SAM" id="Phobius"/>
    </source>
</evidence>
<comment type="subcellular location">
    <subcellularLocation>
        <location evidence="1">Cell membrane</location>
        <topology evidence="1">Multi-pass membrane protein</topology>
    </subcellularLocation>
</comment>
<keyword evidence="4 6" id="KW-1133">Transmembrane helix</keyword>
<evidence type="ECO:0000256" key="4">
    <source>
        <dbReference type="ARBA" id="ARBA00022989"/>
    </source>
</evidence>
<keyword evidence="5 6" id="KW-0472">Membrane</keyword>
<feature type="transmembrane region" description="Helical" evidence="6">
    <location>
        <begin position="361"/>
        <end position="379"/>
    </location>
</feature>
<gene>
    <name evidence="7" type="ORF">ENN90_02600</name>
</gene>
<feature type="transmembrane region" description="Helical" evidence="6">
    <location>
        <begin position="182"/>
        <end position="205"/>
    </location>
</feature>
<feature type="transmembrane region" description="Helical" evidence="6">
    <location>
        <begin position="297"/>
        <end position="315"/>
    </location>
</feature>
<dbReference type="PANTHER" id="PTHR30250">
    <property type="entry name" value="PST FAMILY PREDICTED COLANIC ACID TRANSPORTER"/>
    <property type="match status" value="1"/>
</dbReference>
<dbReference type="GO" id="GO:0005886">
    <property type="term" value="C:plasma membrane"/>
    <property type="evidence" value="ECO:0007669"/>
    <property type="project" value="UniProtKB-SubCell"/>
</dbReference>
<protein>
    <recommendedName>
        <fullName evidence="8">Membrane protein involved in the export of O-antigen and teichoic acid</fullName>
    </recommendedName>
</protein>
<keyword evidence="3 6" id="KW-0812">Transmembrane</keyword>
<sequence>MLYFWANQKTVKNHLNTVSAFQFYQLARYSALVITGIVFAKTTLTQQAIGEYETFVFLAGAVSFFWLNGMLKALLPLSSGQKESHSALFSSFVVISFFSLLVGLLLYLAHPVFSGFLLNGKAVPEPGLMVVYLVFGVPATVAEYVYLVRKQNRTLVVFALVSFSVQLLLVVLPVIFGYPVLWAMRGLVISALLRYSWLWGMFIYYSEIRFSFSFVKAHLKLGLPLVVAALLSGSAQFVDGFIVTSRFNESTFAVFRYGARELPLATLMANALGSAMLPEFGIREKLQENLLKLKNGVARLMHFLFPLTALLLLVSKPLFPVVFNPAFAESATVFNIYLLLVISRLLMPQTILNGLRLTRQIMVASFFELVLNVTLSLLLVRIWGIAGIAFATFVAYLFEKIYLVLMVRKKLNIRLTDYLPMKYYFFYSLGIIAIFIFAEIIL</sequence>
<evidence type="ECO:0000256" key="3">
    <source>
        <dbReference type="ARBA" id="ARBA00022692"/>
    </source>
</evidence>
<evidence type="ECO:0000256" key="5">
    <source>
        <dbReference type="ARBA" id="ARBA00023136"/>
    </source>
</evidence>
<feature type="transmembrane region" description="Helical" evidence="6">
    <location>
        <begin position="424"/>
        <end position="441"/>
    </location>
</feature>
<dbReference type="InterPro" id="IPR050833">
    <property type="entry name" value="Poly_Biosynth_Transport"/>
</dbReference>
<evidence type="ECO:0000313" key="7">
    <source>
        <dbReference type="EMBL" id="HDR50499.1"/>
    </source>
</evidence>
<keyword evidence="2" id="KW-1003">Cell membrane</keyword>
<dbReference type="AlphaFoldDB" id="A0A831L9F4"/>
<feature type="transmembrane region" description="Helical" evidence="6">
    <location>
        <begin position="87"/>
        <end position="109"/>
    </location>
</feature>
<comment type="caution">
    <text evidence="7">The sequence shown here is derived from an EMBL/GenBank/DDBJ whole genome shotgun (WGS) entry which is preliminary data.</text>
</comment>
<evidence type="ECO:0000256" key="1">
    <source>
        <dbReference type="ARBA" id="ARBA00004651"/>
    </source>
</evidence>
<feature type="transmembrane region" description="Helical" evidence="6">
    <location>
        <begin position="321"/>
        <end position="340"/>
    </location>
</feature>
<organism evidence="7">
    <name type="scientific">Mariniphaga anaerophila</name>
    <dbReference type="NCBI Taxonomy" id="1484053"/>
    <lineage>
        <taxon>Bacteria</taxon>
        <taxon>Pseudomonadati</taxon>
        <taxon>Bacteroidota</taxon>
        <taxon>Bacteroidia</taxon>
        <taxon>Marinilabiliales</taxon>
        <taxon>Prolixibacteraceae</taxon>
        <taxon>Mariniphaga</taxon>
    </lineage>
</organism>
<dbReference type="Proteomes" id="UP000886047">
    <property type="component" value="Unassembled WGS sequence"/>
</dbReference>
<dbReference type="EMBL" id="DSDK01000143">
    <property type="protein sequence ID" value="HDR50499.1"/>
    <property type="molecule type" value="Genomic_DNA"/>
</dbReference>
<proteinExistence type="predicted"/>
<reference evidence="7" key="1">
    <citation type="journal article" date="2020" name="mSystems">
        <title>Genome- and Community-Level Interaction Insights into Carbon Utilization and Element Cycling Functions of Hydrothermarchaeota in Hydrothermal Sediment.</title>
        <authorList>
            <person name="Zhou Z."/>
            <person name="Liu Y."/>
            <person name="Xu W."/>
            <person name="Pan J."/>
            <person name="Luo Z.H."/>
            <person name="Li M."/>
        </authorList>
    </citation>
    <scope>NUCLEOTIDE SEQUENCE [LARGE SCALE GENOMIC DNA]</scope>
    <source>
        <strain evidence="7">SpSt-1217</strain>
    </source>
</reference>